<reference evidence="2" key="1">
    <citation type="submission" date="2020-10" db="EMBL/GenBank/DDBJ databases">
        <authorList>
            <person name="Gilroy R."/>
        </authorList>
    </citation>
    <scope>NUCLEOTIDE SEQUENCE</scope>
    <source>
        <strain evidence="2">ChiBcec16-1751</strain>
    </source>
</reference>
<dbReference type="PIRSF" id="PIRSF036409">
    <property type="entry name" value="EutP_PduV"/>
    <property type="match status" value="1"/>
</dbReference>
<comment type="similarity">
    <text evidence="1">Belongs to the EutP/PduV family.</text>
</comment>
<dbReference type="InterPro" id="IPR027417">
    <property type="entry name" value="P-loop_NTPase"/>
</dbReference>
<dbReference type="Gene3D" id="3.40.50.300">
    <property type="entry name" value="P-loop containing nucleotide triphosphate hydrolases"/>
    <property type="match status" value="1"/>
</dbReference>
<dbReference type="GO" id="GO:0006576">
    <property type="term" value="P:biogenic amine metabolic process"/>
    <property type="evidence" value="ECO:0007669"/>
    <property type="project" value="InterPro"/>
</dbReference>
<dbReference type="Proteomes" id="UP000886741">
    <property type="component" value="Unassembled WGS sequence"/>
</dbReference>
<keyword evidence="1" id="KW-0547">Nucleotide-binding</keyword>
<dbReference type="InterPro" id="IPR012381">
    <property type="entry name" value="EutP_PduV"/>
</dbReference>
<dbReference type="CDD" id="cd00882">
    <property type="entry name" value="Ras_like_GTPase"/>
    <property type="match status" value="1"/>
</dbReference>
<dbReference type="Pfam" id="PF10662">
    <property type="entry name" value="PduV-EutP"/>
    <property type="match status" value="1"/>
</dbReference>
<sequence length="148" mass="16454">MEARKKRIILIGRSGCGKTTLCQYLNHEAIRYHKTQTIQIINNTMIDTPGEYLERTNLRGALMVTSADADLIVLVQDATENGTMFPPSYTSMFAKPAIGIVTKCDLATDAQIEYAKNYLTMAGAQQLFVTSSTEGSGFEPLLRYLDYD</sequence>
<dbReference type="SUPFAM" id="SSF52540">
    <property type="entry name" value="P-loop containing nucleoside triphosphate hydrolases"/>
    <property type="match status" value="1"/>
</dbReference>
<dbReference type="GO" id="GO:0005524">
    <property type="term" value="F:ATP binding"/>
    <property type="evidence" value="ECO:0007669"/>
    <property type="project" value="UniProtKB-UniRule"/>
</dbReference>
<evidence type="ECO:0000313" key="3">
    <source>
        <dbReference type="Proteomes" id="UP000886741"/>
    </source>
</evidence>
<dbReference type="EMBL" id="DVJJ01000093">
    <property type="protein sequence ID" value="HIS64973.1"/>
    <property type="molecule type" value="Genomic_DNA"/>
</dbReference>
<accession>A0A9D1JTR0</accession>
<dbReference type="NCBIfam" id="TIGR02528">
    <property type="entry name" value="EutP"/>
    <property type="match status" value="1"/>
</dbReference>
<organism evidence="2 3">
    <name type="scientific">Candidatus Avoscillospira avistercoris</name>
    <dbReference type="NCBI Taxonomy" id="2840707"/>
    <lineage>
        <taxon>Bacteria</taxon>
        <taxon>Bacillati</taxon>
        <taxon>Bacillota</taxon>
        <taxon>Clostridia</taxon>
        <taxon>Eubacteriales</taxon>
        <taxon>Oscillospiraceae</taxon>
        <taxon>Oscillospiraceae incertae sedis</taxon>
        <taxon>Candidatus Avoscillospira</taxon>
    </lineage>
</organism>
<name>A0A9D1JTR0_9FIRM</name>
<dbReference type="PANTHER" id="PTHR40453">
    <property type="entry name" value="PROTEIN YOEF"/>
    <property type="match status" value="1"/>
</dbReference>
<proteinExistence type="inferred from homology"/>
<evidence type="ECO:0000256" key="1">
    <source>
        <dbReference type="PIRNR" id="PIRNR036409"/>
    </source>
</evidence>
<comment type="caution">
    <text evidence="2">The sequence shown here is derived from an EMBL/GenBank/DDBJ whole genome shotgun (WGS) entry which is preliminary data.</text>
</comment>
<dbReference type="PANTHER" id="PTHR40453:SF1">
    <property type="entry name" value="PROTEIN YOEF"/>
    <property type="match status" value="1"/>
</dbReference>
<evidence type="ECO:0000313" key="2">
    <source>
        <dbReference type="EMBL" id="HIS64973.1"/>
    </source>
</evidence>
<protein>
    <submittedName>
        <fullName evidence="2">EutP/PduV family microcompartment system protein</fullName>
    </submittedName>
</protein>
<dbReference type="AlphaFoldDB" id="A0A9D1JTR0"/>
<reference evidence="2" key="2">
    <citation type="journal article" date="2021" name="PeerJ">
        <title>Extensive microbial diversity within the chicken gut microbiome revealed by metagenomics and culture.</title>
        <authorList>
            <person name="Gilroy R."/>
            <person name="Ravi A."/>
            <person name="Getino M."/>
            <person name="Pursley I."/>
            <person name="Horton D.L."/>
            <person name="Alikhan N.F."/>
            <person name="Baker D."/>
            <person name="Gharbi K."/>
            <person name="Hall N."/>
            <person name="Watson M."/>
            <person name="Adriaenssens E.M."/>
            <person name="Foster-Nyarko E."/>
            <person name="Jarju S."/>
            <person name="Secka A."/>
            <person name="Antonio M."/>
            <person name="Oren A."/>
            <person name="Chaudhuri R.R."/>
            <person name="La Ragione R."/>
            <person name="Hildebrand F."/>
            <person name="Pallen M.J."/>
        </authorList>
    </citation>
    <scope>NUCLEOTIDE SEQUENCE</scope>
    <source>
        <strain evidence="2">ChiBcec16-1751</strain>
    </source>
</reference>
<gene>
    <name evidence="2" type="primary">eutP</name>
    <name evidence="2" type="ORF">IAA83_06345</name>
</gene>